<dbReference type="OMA" id="YGLEWFI"/>
<reference evidence="4 5" key="1">
    <citation type="journal article" date="2010" name="Nat. Biotechnol.">
        <title>Genome sequence of the model mushroom Schizophyllum commune.</title>
        <authorList>
            <person name="Ohm R.A."/>
            <person name="de Jong J.F."/>
            <person name="Lugones L.G."/>
            <person name="Aerts A."/>
            <person name="Kothe E."/>
            <person name="Stajich J.E."/>
            <person name="de Vries R.P."/>
            <person name="Record E."/>
            <person name="Levasseur A."/>
            <person name="Baker S.E."/>
            <person name="Bartholomew K.A."/>
            <person name="Coutinho P.M."/>
            <person name="Erdmann S."/>
            <person name="Fowler T.J."/>
            <person name="Gathman A.C."/>
            <person name="Lombard V."/>
            <person name="Henrissat B."/>
            <person name="Knabe N."/>
            <person name="Kuees U."/>
            <person name="Lilly W.W."/>
            <person name="Lindquist E."/>
            <person name="Lucas S."/>
            <person name="Magnuson J.K."/>
            <person name="Piumi F."/>
            <person name="Raudaskoski M."/>
            <person name="Salamov A."/>
            <person name="Schmutz J."/>
            <person name="Schwarze F.W.M.R."/>
            <person name="vanKuyk P.A."/>
            <person name="Horton J.S."/>
            <person name="Grigoriev I.V."/>
            <person name="Woesten H.A.B."/>
        </authorList>
    </citation>
    <scope>NUCLEOTIDE SEQUENCE [LARGE SCALE GENOMIC DNA]</scope>
    <source>
        <strain evidence="5">H4-8 / FGSC 9210</strain>
    </source>
</reference>
<protein>
    <recommendedName>
        <fullName evidence="3">Csf1 N-terminal domain-containing protein</fullName>
    </recommendedName>
</protein>
<evidence type="ECO:0000313" key="4">
    <source>
        <dbReference type="EMBL" id="EFI94488.1"/>
    </source>
</evidence>
<name>D8QC92_SCHCM</name>
<keyword evidence="5" id="KW-1185">Reference proteome</keyword>
<dbReference type="STRING" id="578458.D8QC92"/>
<evidence type="ECO:0000256" key="1">
    <source>
        <dbReference type="SAM" id="MobiDB-lite"/>
    </source>
</evidence>
<feature type="compositionally biased region" description="Acidic residues" evidence="1">
    <location>
        <begin position="1167"/>
        <end position="1189"/>
    </location>
</feature>
<proteinExistence type="predicted"/>
<accession>D8QC92</accession>
<feature type="compositionally biased region" description="Polar residues" evidence="1">
    <location>
        <begin position="1243"/>
        <end position="1252"/>
    </location>
</feature>
<dbReference type="GO" id="GO:0016020">
    <property type="term" value="C:membrane"/>
    <property type="evidence" value="ECO:0007669"/>
    <property type="project" value="InterPro"/>
</dbReference>
<feature type="compositionally biased region" description="Low complexity" evidence="1">
    <location>
        <begin position="1156"/>
        <end position="1166"/>
    </location>
</feature>
<organism evidence="5">
    <name type="scientific">Schizophyllum commune (strain H4-8 / FGSC 9210)</name>
    <name type="common">Split gill fungus</name>
    <dbReference type="NCBI Taxonomy" id="578458"/>
    <lineage>
        <taxon>Eukaryota</taxon>
        <taxon>Fungi</taxon>
        <taxon>Dikarya</taxon>
        <taxon>Basidiomycota</taxon>
        <taxon>Agaricomycotina</taxon>
        <taxon>Agaricomycetes</taxon>
        <taxon>Agaricomycetidae</taxon>
        <taxon>Agaricales</taxon>
        <taxon>Schizophyllaceae</taxon>
        <taxon>Schizophyllum</taxon>
    </lineage>
</organism>
<dbReference type="InterPro" id="IPR029636">
    <property type="entry name" value="Csf1"/>
</dbReference>
<feature type="compositionally biased region" description="Polar residues" evidence="1">
    <location>
        <begin position="1989"/>
        <end position="1999"/>
    </location>
</feature>
<feature type="transmembrane region" description="Helical" evidence="2">
    <location>
        <begin position="7"/>
        <end position="27"/>
    </location>
</feature>
<dbReference type="InterPro" id="IPR048636">
    <property type="entry name" value="Csf1_N"/>
</dbReference>
<dbReference type="HOGENOM" id="CLU_000463_0_0_1"/>
<dbReference type="GO" id="GO:0006113">
    <property type="term" value="P:fermentation"/>
    <property type="evidence" value="ECO:0007669"/>
    <property type="project" value="InterPro"/>
</dbReference>
<dbReference type="PANTHER" id="PTHR32085:SF3">
    <property type="entry name" value="PROTEIN CSF1"/>
    <property type="match status" value="1"/>
</dbReference>
<feature type="compositionally biased region" description="Pro residues" evidence="1">
    <location>
        <begin position="2002"/>
        <end position="2014"/>
    </location>
</feature>
<feature type="region of interest" description="Disordered" evidence="1">
    <location>
        <begin position="3087"/>
        <end position="3110"/>
    </location>
</feature>
<evidence type="ECO:0000313" key="5">
    <source>
        <dbReference type="Proteomes" id="UP000007431"/>
    </source>
</evidence>
<feature type="region of interest" description="Disordered" evidence="1">
    <location>
        <begin position="2659"/>
        <end position="2682"/>
    </location>
</feature>
<feature type="compositionally biased region" description="Polar residues" evidence="1">
    <location>
        <begin position="2488"/>
        <end position="2498"/>
    </location>
</feature>
<feature type="region of interest" description="Disordered" evidence="1">
    <location>
        <begin position="3126"/>
        <end position="3150"/>
    </location>
</feature>
<feature type="region of interest" description="Disordered" evidence="1">
    <location>
        <begin position="1989"/>
        <end position="2014"/>
    </location>
</feature>
<dbReference type="Proteomes" id="UP000007431">
    <property type="component" value="Unassembled WGS sequence"/>
</dbReference>
<dbReference type="InParanoid" id="D8QC92"/>
<feature type="domain" description="Csf1 N-terminal" evidence="3">
    <location>
        <begin position="22"/>
        <end position="896"/>
    </location>
</feature>
<keyword evidence="2" id="KW-0812">Transmembrane</keyword>
<gene>
    <name evidence="4" type="ORF">SCHCODRAFT_82974</name>
</gene>
<dbReference type="VEuPathDB" id="FungiDB:SCHCODRAFT_02585972"/>
<feature type="region of interest" description="Disordered" evidence="1">
    <location>
        <begin position="1234"/>
        <end position="1260"/>
    </location>
</feature>
<dbReference type="Pfam" id="PF21678">
    <property type="entry name" value="Csf1_N"/>
    <property type="match status" value="1"/>
</dbReference>
<feature type="compositionally biased region" description="Low complexity" evidence="1">
    <location>
        <begin position="2662"/>
        <end position="2680"/>
    </location>
</feature>
<dbReference type="EMBL" id="GL377309">
    <property type="protein sequence ID" value="EFI94488.1"/>
    <property type="molecule type" value="Genomic_DNA"/>
</dbReference>
<dbReference type="PANTHER" id="PTHR32085">
    <property type="entry name" value="PROTEIN CSF1"/>
    <property type="match status" value="1"/>
</dbReference>
<evidence type="ECO:0000256" key="2">
    <source>
        <dbReference type="SAM" id="Phobius"/>
    </source>
</evidence>
<dbReference type="eggNOG" id="KOG3596">
    <property type="taxonomic scope" value="Eukaryota"/>
</dbReference>
<feature type="region of interest" description="Disordered" evidence="1">
    <location>
        <begin position="1152"/>
        <end position="1190"/>
    </location>
</feature>
<keyword evidence="2" id="KW-0472">Membrane</keyword>
<keyword evidence="2" id="KW-1133">Transmembrane helix</keyword>
<feature type="region of interest" description="Disordered" evidence="1">
    <location>
        <begin position="2472"/>
        <end position="2500"/>
    </location>
</feature>
<sequence length="3224" mass="359080">MAASINVYLLIALICIVVGLILFSFYFNRLIGLILGLILRVLWWGSGAESAWVHIGSIHFSLLSGRILIKNVAYHSSNQTIRIVKGRIQWRYWNRRTMEESDVGKQEKFPCRIQVSLQGFEWFMYNRTPAYDNIVAQMMQQDHVGQPVERRKSFMSEWTTQSAAAQLPPAIVSLLKWIKLQLPSLDFNDVLPIGIDITKGLIIAGNHATPNLLVAEFSKSEGWYGTTQARSKLDLYRQTMTLHFHSPIIRFVQNEDYAQPMNTLGEAHHGFMKLWRSLKLRSFVNSKFLNRRQPHSYAPRFHLRGRKNATDEDDGPFDPDAEYAIERDIIEAKVLELEYFVDVVGDVPPGGGGDEIGNGDVPPDWGVDLVIKGGTLRYGPWADRQRAELQKVFFPASYHNASKTPKLSPGDKRQWTSLRVFIELRDSTMLHIPFREASKNWQYDGITVPPPRPRKREPAWLHLAADDNSTIAYVMPMIATADTEAYEATLEVHLDSVKVTSSLNDIELVNAQLLRIHGALPSPLQWNAPRTWEIGVSLRQPVLYLLRDHVNMFTDLIKDWTSGPPSDYLRWVPVNYVFKIDCRGGDSHGGYELHTYVNDNNVIDRPLVKEDNAMLTMFGPHLTSEIVIPSDKFRPDHATVTFTLDAPDVRLKFSLPKWNTHALHAPAGGYDIGTLGDFRITGSYLYWAFMRNDTVDKLKLTFTGTHVAYKALGWTVRYFMVLKDNYFGSFTHYSTLAEFLEKQKAGEPLGDPVLKKYREGQNNMLEVEMTVLVHDSMLVVPCALHAYARPGHLTEDNDAGMMGPSLLLRASQLELHFRMNDFYMEMSLNIDNAVGHLENDFPQVIKYSPPKRVAKEVLAIDGLDITAHRLFGPVPSTVTYVCIWEIDVGRVNVIVTAQEAQLLGSAGKSFGLNFADTANAPAPQFQAPTYPDLTFLKVRLHRLDATWNAGNACLVISLDDGFKIDSNDRGGLMFRKNTSVRVPRISFRALLSPDVVNFRRHWFEAAEAMTDIYLDIYSAPKGWKDLSRAQSTFVREQDAPTGRAKRMFTPPRMQPALPGRGLHKNGVYLPQPALVIPTRAATLDGRYEDELKPDNVKLINRPWSKLEQLSESEREDGATELERDARLASVTEKRALHAPDCFFDSTQRLAPPDFMSAADNEASSSCDESDDEDLTDGSSSDEDLSDIDESQNAKLLREYARVTRRFTSTDFDYPSLLDDRPITLLYDVVGDTEPEVKSMERPSATSPRSPISGTPPRNDISTTVFRARCSRTNLRLTPLIAPVIESLLSSTETIQPSPELFIDGLLADSVSEAVRGDPDIQENMLDLTVHAITCRFFNTLPVSDVNHAATFPDDEGRPAAGSHPAMVMTLLSLHDLNVKASTSEHEKRAGVQLGDLSLSLAVVQNNRRYADTVEHANLRLGQAAPGYILASCIPIVKQAKDAGSTINAWSRRVTGMKMALLDSIVRATDGRPVIDPLSTIQPSFFVQSGPSFQLRTDPTFRFLFYTRSCLWDVRKDGKTVVPVDSSIAELQPLLLSRLLQLDTELTDDEQLDTLHAMLPKIRTDRSETLPTPLPSHMHLGFERLSLILLDSSGTAHNEINLSNFEVNCWRNTLELLRDTAPPSASQWSLKGPYSQSVAKTILSVSSGEVDVVIHPTLISFAQFVLPIRKPLVALIRKHSKPTSSPVSATAHPTHPAITDVTCSLKGLRVRAVAANLTTEFGFRDLQIVVSSNNVLHRHAANYALAFREVFFRGRTPSDASKRSGQDVLASLSLEDGKISLIERGPEELPKLVLQLHRIHLSVPRSALRLYRFIEEWRSDFLPGLEATLKPILSELKDTAPEPSNPSPSPSPWSMMHVHAQLSAALISLQVMHGTWLSWAVNDIVAYTHTPGLSVQPAPRAFGLQLGSQVFSVSSSPDVMSAPSGTRVKLDLPRILLSGRWEEVRGLDMLVLVDFLQATVRPSHWDTLLAVQQKFGRDFNDLMQLVQQTSTKRAQATSADQEPPSPFQGPTPAPSSPIYRVHFKMRGFRIGLDGAASTLFLECQDIGGQLQNVVNQNWDVFLSDLALSLAPRTAPQGTGSSFNRALRSAFVIIDFKVKGEKGVGASNDRLNIDVTKIHAVMQPSSIGELGDFVDDIQVEIMQRQQERAQELAAFKEKTQTIMRTFDVKASTAEIKETPSLLSDYVLNVTVRNVGFAFPVIRDVDLELPQRGRKKQNAVRAFLVSIKSLGFGTQRGESGQASIENFSFQFVSRFRQSVPADFLGDNHQTRNRLLHPSLRAQVRASGSAASRQVWVKSAITGFVLDLDSSISDYVFSLVDVYRQGKERLDRFSLPHVPSAPVIESPTVSSSAPKAPASSIFASLTFQSGKIRMYSQAASKLSSAYSAPHRQQSDEQILEMGAEVFNLPVFTLWMEYRALPVTMKQGSADDAPSILMFKSTVHSSQNTLRPTLLPFISELVGHINNRMRRVSLRVPPVPARSPRGNPAGTPLPSTAPSTPGPSQILPEARVATSSSSMQISFSLRIDQSKLELTCQPDVNVVAGVHWDSGGFMVNVSPGARKVTFTGAVGGLTIGLKHGFLSEECVKLDARNLAFSADFAKTRTGEGTPLSSISLVVDTEFLGGFRFSRLQDVLCFKAVWLDRIPTFQNTAQETTALRLPSEATLPSTMPSTPSQSQQSQPSQPKQDVSVMVLFRTRRLDLEADLGQSISNVSLGIKDIVLRTVITEATHELSLSVGDVVLNAKGNISGHSDVSNFVFSTIRRMPSDEGLQQEKMLELRMTSGTLILELESDHQKLLHYRAEPMEVEIFDDWSMVASMRDSDRRPLDLAFVVRSPEIVAIVTVATIPKLMSYANKFSANLDAQREGASRESKAFRIARTPKPDHPLSAVAEAMLVSARARFKEAETALVYVIKQRMSLRLDYLRLVVFPRTMFDTEVAQFVARDVQAQLTRLVESEQTHAERDIRLSFSSMTISKYIQVGRGAPAEGPHADGRAWLNALSAHSTEATIVGLPSMRIRMRSTERARELAYEFHSRFDRRDGQRAQEDIFITLNVALYSWLTLLRKNLTREMDQVRAAEDWRTALAARRPDSYAIGEGTRSATMPAQERPGRSSVGASVMTKAVSHDQGTVFPIVRDPSTQPPSPNPSSEGGKRRELVYKPGARHIERLTMRQLGEATPDVMHPFFMKKAGFSLEDSLPQYVHEYATTPLEEIMEVLLKLYSRQLLSGAG</sequence>
<evidence type="ECO:0000259" key="3">
    <source>
        <dbReference type="Pfam" id="PF21678"/>
    </source>
</evidence>